<name>A0A502CS21_9MICO</name>
<dbReference type="AlphaFoldDB" id="A0A502CS21"/>
<feature type="compositionally biased region" description="Low complexity" evidence="1">
    <location>
        <begin position="28"/>
        <end position="40"/>
    </location>
</feature>
<feature type="region of interest" description="Disordered" evidence="1">
    <location>
        <begin position="155"/>
        <end position="199"/>
    </location>
</feature>
<organism evidence="3 4">
    <name type="scientific">Pedococcus bigeumensis</name>
    <dbReference type="NCBI Taxonomy" id="433644"/>
    <lineage>
        <taxon>Bacteria</taxon>
        <taxon>Bacillati</taxon>
        <taxon>Actinomycetota</taxon>
        <taxon>Actinomycetes</taxon>
        <taxon>Micrococcales</taxon>
        <taxon>Intrasporangiaceae</taxon>
        <taxon>Pedococcus</taxon>
    </lineage>
</organism>
<feature type="region of interest" description="Disordered" evidence="1">
    <location>
        <begin position="28"/>
        <end position="51"/>
    </location>
</feature>
<proteinExistence type="predicted"/>
<feature type="region of interest" description="Disordered" evidence="1">
    <location>
        <begin position="297"/>
        <end position="317"/>
    </location>
</feature>
<keyword evidence="4" id="KW-1185">Reference proteome</keyword>
<evidence type="ECO:0000256" key="1">
    <source>
        <dbReference type="SAM" id="MobiDB-lite"/>
    </source>
</evidence>
<feature type="region of interest" description="Disordered" evidence="1">
    <location>
        <begin position="224"/>
        <end position="252"/>
    </location>
</feature>
<protein>
    <recommendedName>
        <fullName evidence="5">DUF5666 domain-containing protein</fullName>
    </recommendedName>
</protein>
<comment type="caution">
    <text evidence="3">The sequence shown here is derived from an EMBL/GenBank/DDBJ whole genome shotgun (WGS) entry which is preliminary data.</text>
</comment>
<reference evidence="3 4" key="1">
    <citation type="journal article" date="2019" name="Environ. Microbiol.">
        <title>Species interactions and distinct microbial communities in high Arctic permafrost affected cryosols are associated with the CH4 and CO2 gas fluxes.</title>
        <authorList>
            <person name="Altshuler I."/>
            <person name="Hamel J."/>
            <person name="Turney S."/>
            <person name="Magnuson E."/>
            <person name="Levesque R."/>
            <person name="Greer C."/>
            <person name="Whyte L.G."/>
        </authorList>
    </citation>
    <scope>NUCLEOTIDE SEQUENCE [LARGE SCALE GENOMIC DNA]</scope>
    <source>
        <strain evidence="3 4">S9.3A</strain>
    </source>
</reference>
<dbReference type="Proteomes" id="UP000317722">
    <property type="component" value="Unassembled WGS sequence"/>
</dbReference>
<feature type="signal peptide" evidence="2">
    <location>
        <begin position="1"/>
        <end position="29"/>
    </location>
</feature>
<feature type="compositionally biased region" description="Low complexity" evidence="1">
    <location>
        <begin position="181"/>
        <end position="190"/>
    </location>
</feature>
<keyword evidence="2" id="KW-0732">Signal</keyword>
<dbReference type="PROSITE" id="PS51257">
    <property type="entry name" value="PROKAR_LIPOPROTEIN"/>
    <property type="match status" value="1"/>
</dbReference>
<evidence type="ECO:0000313" key="3">
    <source>
        <dbReference type="EMBL" id="TPG16027.1"/>
    </source>
</evidence>
<dbReference type="RefSeq" id="WP_140741128.1">
    <property type="nucleotide sequence ID" value="NZ_RCZM01000004.1"/>
</dbReference>
<feature type="chain" id="PRO_5021276588" description="DUF5666 domain-containing protein" evidence="2">
    <location>
        <begin position="30"/>
        <end position="317"/>
    </location>
</feature>
<evidence type="ECO:0008006" key="5">
    <source>
        <dbReference type="Google" id="ProtNLM"/>
    </source>
</evidence>
<sequence length="317" mass="29807">MSTLTRAPWAATLVSVVLLVAACGGGNNATSPTSTSAPTTQRALGGAGSPGQARFPGASGLVAAVDGTTLQVQGTSTQTAVTYTSKTTFTNQVAAVSADVVVGACVAVRSATASETPPSASSSAQATQPVAASSVSISPAVDGACTAGFGRGGAGGLPGGPGQGVPGGGAAPSGIPGGAPSGTRTGRPDGTTGGRQGGFGAAFGRVTAVSAGGFTVASPVFERPTGTAGSASTTSPGSSSTTQTRTVSVTTSSQTTYTKTVRATAKAAAVGTCVTAEGKADDTGAIAATSVAVRPAENGSCSQGFLRGTAPTGATNG</sequence>
<dbReference type="EMBL" id="RCZM01000004">
    <property type="protein sequence ID" value="TPG16027.1"/>
    <property type="molecule type" value="Genomic_DNA"/>
</dbReference>
<gene>
    <name evidence="3" type="ORF">EAH86_12365</name>
</gene>
<feature type="compositionally biased region" description="Gly residues" evidence="1">
    <location>
        <begin position="155"/>
        <end position="180"/>
    </location>
</feature>
<evidence type="ECO:0000256" key="2">
    <source>
        <dbReference type="SAM" id="SignalP"/>
    </source>
</evidence>
<evidence type="ECO:0000313" key="4">
    <source>
        <dbReference type="Proteomes" id="UP000317722"/>
    </source>
</evidence>
<accession>A0A502CS21</accession>